<keyword evidence="3" id="KW-0813">Transport</keyword>
<evidence type="ECO:0000256" key="6">
    <source>
        <dbReference type="SAM" id="SignalP"/>
    </source>
</evidence>
<dbReference type="Proteomes" id="UP001201701">
    <property type="component" value="Unassembled WGS sequence"/>
</dbReference>
<organism evidence="8 9">
    <name type="scientific">Mesorhizobium retamae</name>
    <dbReference type="NCBI Taxonomy" id="2912854"/>
    <lineage>
        <taxon>Bacteria</taxon>
        <taxon>Pseudomonadati</taxon>
        <taxon>Pseudomonadota</taxon>
        <taxon>Alphaproteobacteria</taxon>
        <taxon>Hyphomicrobiales</taxon>
        <taxon>Phyllobacteriaceae</taxon>
        <taxon>Mesorhizobium</taxon>
    </lineage>
</organism>
<evidence type="ECO:0000259" key="7">
    <source>
        <dbReference type="PROSITE" id="PS50983"/>
    </source>
</evidence>
<keyword evidence="4" id="KW-0408">Iron</keyword>
<protein>
    <submittedName>
        <fullName evidence="8">ABC transporter substrate-binding protein</fullName>
    </submittedName>
</protein>
<name>A0ABS9QFB0_9HYPH</name>
<dbReference type="Pfam" id="PF01497">
    <property type="entry name" value="Peripla_BP_2"/>
    <property type="match status" value="1"/>
</dbReference>
<evidence type="ECO:0000313" key="9">
    <source>
        <dbReference type="Proteomes" id="UP001201701"/>
    </source>
</evidence>
<evidence type="ECO:0000256" key="2">
    <source>
        <dbReference type="ARBA" id="ARBA00008814"/>
    </source>
</evidence>
<dbReference type="RefSeq" id="WP_239365977.1">
    <property type="nucleotide sequence ID" value="NZ_JAKREW010000011.1"/>
</dbReference>
<dbReference type="SUPFAM" id="SSF53807">
    <property type="entry name" value="Helical backbone' metal receptor"/>
    <property type="match status" value="1"/>
</dbReference>
<evidence type="ECO:0000256" key="1">
    <source>
        <dbReference type="ARBA" id="ARBA00004196"/>
    </source>
</evidence>
<proteinExistence type="inferred from homology"/>
<evidence type="ECO:0000256" key="5">
    <source>
        <dbReference type="ARBA" id="ARBA00022729"/>
    </source>
</evidence>
<evidence type="ECO:0000256" key="3">
    <source>
        <dbReference type="ARBA" id="ARBA00022448"/>
    </source>
</evidence>
<dbReference type="PRINTS" id="PR01715">
    <property type="entry name" value="FERRIBNDNGPP"/>
</dbReference>
<sequence>MSQGYLNRRILLGAAFAAPFVLSVSRQAFAASPTRIVALDLLATEVLLTLGITPPAIANRALYQRLVAEPELPPTVEDLGPLTEPNAEYLQILRPELIVLSAWQASALGRLSEIAPLHVLQSPARNVPAVSYATDVTRELGNVTGRSTEADQWIERTALALAEAKKALSDRSITPLYICRFAANGRNVAVFGGNGMIGDVLRQVGLTNAWQGRVNASGVVSVGIDQLAGDPDARIVHFDRGAETKQALSRLEQSPLWNALPAVRAKRVTAMPVIYPSGGLFSAARFARQLVSFLPARENHG</sequence>
<keyword evidence="9" id="KW-1185">Reference proteome</keyword>
<dbReference type="PROSITE" id="PS50983">
    <property type="entry name" value="FE_B12_PBP"/>
    <property type="match status" value="1"/>
</dbReference>
<accession>A0ABS9QFB0</accession>
<keyword evidence="4" id="KW-0406">Ion transport</keyword>
<dbReference type="InterPro" id="IPR051313">
    <property type="entry name" value="Bact_iron-sidero_bind"/>
</dbReference>
<keyword evidence="5 6" id="KW-0732">Signal</keyword>
<reference evidence="8 9" key="1">
    <citation type="submission" date="2022-02" db="EMBL/GenBank/DDBJ databases">
        <title>Draft genome sequence of Mezorhizobium retamae strain IRAMC:0171 isolated from Retama raetam nodules.</title>
        <authorList>
            <person name="Bengaied R."/>
            <person name="Sbissi I."/>
            <person name="Huber K."/>
            <person name="Ghodbane F."/>
            <person name="Nouioui I."/>
            <person name="Tarhouni M."/>
            <person name="Gtari M."/>
        </authorList>
    </citation>
    <scope>NUCLEOTIDE SEQUENCE [LARGE SCALE GENOMIC DNA]</scope>
    <source>
        <strain evidence="8 9">IRAMC:0171</strain>
    </source>
</reference>
<evidence type="ECO:0000256" key="4">
    <source>
        <dbReference type="ARBA" id="ARBA00022496"/>
    </source>
</evidence>
<dbReference type="EMBL" id="JAKREW010000011">
    <property type="protein sequence ID" value="MCG7506111.1"/>
    <property type="molecule type" value="Genomic_DNA"/>
</dbReference>
<gene>
    <name evidence="8" type="ORF">L4923_13890</name>
</gene>
<dbReference type="Gene3D" id="3.40.50.1980">
    <property type="entry name" value="Nitrogenase molybdenum iron protein domain"/>
    <property type="match status" value="2"/>
</dbReference>
<dbReference type="PANTHER" id="PTHR30532">
    <property type="entry name" value="IRON III DICITRATE-BINDING PERIPLASMIC PROTEIN"/>
    <property type="match status" value="1"/>
</dbReference>
<evidence type="ECO:0000313" key="8">
    <source>
        <dbReference type="EMBL" id="MCG7506111.1"/>
    </source>
</evidence>
<feature type="signal peptide" evidence="6">
    <location>
        <begin position="1"/>
        <end position="30"/>
    </location>
</feature>
<comment type="similarity">
    <text evidence="2">Belongs to the bacterial solute-binding protein 8 family.</text>
</comment>
<feature type="domain" description="Fe/B12 periplasmic-binding" evidence="7">
    <location>
        <begin position="35"/>
        <end position="298"/>
    </location>
</feature>
<comment type="subcellular location">
    <subcellularLocation>
        <location evidence="1">Cell envelope</location>
    </subcellularLocation>
</comment>
<keyword evidence="4" id="KW-0410">Iron transport</keyword>
<feature type="chain" id="PRO_5046153994" evidence="6">
    <location>
        <begin position="31"/>
        <end position="301"/>
    </location>
</feature>
<dbReference type="InterPro" id="IPR002491">
    <property type="entry name" value="ABC_transptr_periplasmic_BD"/>
</dbReference>
<dbReference type="PANTHER" id="PTHR30532:SF1">
    <property type="entry name" value="IRON(3+)-HYDROXAMATE-BINDING PROTEIN FHUD"/>
    <property type="match status" value="1"/>
</dbReference>
<comment type="caution">
    <text evidence="8">The sequence shown here is derived from an EMBL/GenBank/DDBJ whole genome shotgun (WGS) entry which is preliminary data.</text>
</comment>